<proteinExistence type="predicted"/>
<dbReference type="AlphaFoldDB" id="A0A317L3E6"/>
<dbReference type="Gene3D" id="3.30.720.110">
    <property type="match status" value="1"/>
</dbReference>
<dbReference type="PANTHER" id="PTHR34109:SF1">
    <property type="entry name" value="VOC DOMAIN-CONTAINING PROTEIN"/>
    <property type="match status" value="1"/>
</dbReference>
<gene>
    <name evidence="2" type="ORF">DLJ74_00465</name>
</gene>
<accession>A0A317L3E6</accession>
<dbReference type="EMBL" id="QGTD01000001">
    <property type="protein sequence ID" value="PWU70347.1"/>
    <property type="molecule type" value="Genomic_DNA"/>
</dbReference>
<dbReference type="Pfam" id="PF00903">
    <property type="entry name" value="Glyoxalase"/>
    <property type="match status" value="1"/>
</dbReference>
<dbReference type="OrthoDB" id="9795306at2"/>
<evidence type="ECO:0000259" key="1">
    <source>
        <dbReference type="PROSITE" id="PS51819"/>
    </source>
</evidence>
<dbReference type="InterPro" id="IPR004360">
    <property type="entry name" value="Glyas_Fos-R_dOase_dom"/>
</dbReference>
<dbReference type="SUPFAM" id="SSF54593">
    <property type="entry name" value="Glyoxalase/Bleomycin resistance protein/Dihydroxybiphenyl dioxygenase"/>
    <property type="match status" value="1"/>
</dbReference>
<comment type="caution">
    <text evidence="2">The sequence shown here is derived from an EMBL/GenBank/DDBJ whole genome shotgun (WGS) entry which is preliminary data.</text>
</comment>
<evidence type="ECO:0000313" key="3">
    <source>
        <dbReference type="Proteomes" id="UP000245624"/>
    </source>
</evidence>
<dbReference type="Proteomes" id="UP000245624">
    <property type="component" value="Unassembled WGS sequence"/>
</dbReference>
<dbReference type="InterPro" id="IPR029068">
    <property type="entry name" value="Glyas_Bleomycin-R_OHBP_Dase"/>
</dbReference>
<reference evidence="2 3" key="1">
    <citation type="submission" date="2018-05" db="EMBL/GenBank/DDBJ databases">
        <title>Genomic analysis of Gracilibacillus dipsosauri DD1 reveals novel features of a salt-tolerant amylase.</title>
        <authorList>
            <person name="Deutch C.E."/>
            <person name="Yang S."/>
        </authorList>
    </citation>
    <scope>NUCLEOTIDE SEQUENCE [LARGE SCALE GENOMIC DNA]</scope>
    <source>
        <strain evidence="2 3">DD1</strain>
    </source>
</reference>
<evidence type="ECO:0000313" key="2">
    <source>
        <dbReference type="EMBL" id="PWU70347.1"/>
    </source>
</evidence>
<dbReference type="CDD" id="cd07246">
    <property type="entry name" value="VOC_like"/>
    <property type="match status" value="1"/>
</dbReference>
<name>A0A317L3E6_9BACI</name>
<dbReference type="PANTHER" id="PTHR34109">
    <property type="entry name" value="BNAUNNG04460D PROTEIN-RELATED"/>
    <property type="match status" value="1"/>
</dbReference>
<keyword evidence="3" id="KW-1185">Reference proteome</keyword>
<feature type="domain" description="VOC" evidence="1">
    <location>
        <begin position="11"/>
        <end position="138"/>
    </location>
</feature>
<dbReference type="InterPro" id="IPR037523">
    <property type="entry name" value="VOC_core"/>
</dbReference>
<organism evidence="2 3">
    <name type="scientific">Gracilibacillus dipsosauri</name>
    <dbReference type="NCBI Taxonomy" id="178340"/>
    <lineage>
        <taxon>Bacteria</taxon>
        <taxon>Bacillati</taxon>
        <taxon>Bacillota</taxon>
        <taxon>Bacilli</taxon>
        <taxon>Bacillales</taxon>
        <taxon>Bacillaceae</taxon>
        <taxon>Gracilibacillus</taxon>
    </lineage>
</organism>
<dbReference type="Gene3D" id="3.30.720.120">
    <property type="match status" value="1"/>
</dbReference>
<sequence>MEEIIMYPIPRGHHTVAPYMIIREAAKAIEFYKKAFGASEVMCLKNDNGKIKHAEIKIGDSIIMIVDEFPDFELMRGPQSLGGSSMHIFLYVEDVDSLYRQAMEAGAKELAPVEDQADGDRRGGLIDPFGHIWWMATHVKDVRLEG</sequence>
<dbReference type="PROSITE" id="PS51819">
    <property type="entry name" value="VOC"/>
    <property type="match status" value="1"/>
</dbReference>
<protein>
    <submittedName>
        <fullName evidence="2">Glyoxalase</fullName>
    </submittedName>
</protein>